<protein>
    <recommendedName>
        <fullName evidence="4">DUF1764 domain-containing protein</fullName>
    </recommendedName>
</protein>
<evidence type="ECO:0000256" key="1">
    <source>
        <dbReference type="SAM" id="MobiDB-lite"/>
    </source>
</evidence>
<dbReference type="PANTHER" id="PTHR34066">
    <property type="entry name" value="GROWTH FACTOR 2"/>
    <property type="match status" value="1"/>
</dbReference>
<dbReference type="EMBL" id="JBANAX010000581">
    <property type="protein sequence ID" value="KAL1202199.1"/>
    <property type="molecule type" value="Genomic_DNA"/>
</dbReference>
<dbReference type="PANTHER" id="PTHR34066:SF1">
    <property type="entry name" value="DUF1764 FAMILY PROTEIN"/>
    <property type="match status" value="1"/>
</dbReference>
<feature type="region of interest" description="Disordered" evidence="1">
    <location>
        <begin position="1"/>
        <end position="61"/>
    </location>
</feature>
<accession>A0ABD1ADY0</accession>
<sequence>MLKKMKTSTTSLKKSLKVGDKPEIQLTKQVPKPGKFGAEIDDIFGGRNKKKPQLEIPEKNDTKVEIAKWNTKKKKKTSSTTTSLKKPDLEIPEKKDSKVEIAKLKRKRKRNELDDGFNNTSKRRSRKRTVEGFLVYTEDELCVNKSNAGSTRLCPFDCNCCF</sequence>
<proteinExistence type="predicted"/>
<feature type="compositionally biased region" description="Basic and acidic residues" evidence="1">
    <location>
        <begin position="52"/>
        <end position="61"/>
    </location>
</feature>
<name>A0ABD1ADY0_CARAN</name>
<evidence type="ECO:0008006" key="4">
    <source>
        <dbReference type="Google" id="ProtNLM"/>
    </source>
</evidence>
<organism evidence="2 3">
    <name type="scientific">Cardamine amara subsp. amara</name>
    <dbReference type="NCBI Taxonomy" id="228776"/>
    <lineage>
        <taxon>Eukaryota</taxon>
        <taxon>Viridiplantae</taxon>
        <taxon>Streptophyta</taxon>
        <taxon>Embryophyta</taxon>
        <taxon>Tracheophyta</taxon>
        <taxon>Spermatophyta</taxon>
        <taxon>Magnoliopsida</taxon>
        <taxon>eudicotyledons</taxon>
        <taxon>Gunneridae</taxon>
        <taxon>Pentapetalae</taxon>
        <taxon>rosids</taxon>
        <taxon>malvids</taxon>
        <taxon>Brassicales</taxon>
        <taxon>Brassicaceae</taxon>
        <taxon>Cardamineae</taxon>
        <taxon>Cardamine</taxon>
    </lineage>
</organism>
<evidence type="ECO:0000313" key="2">
    <source>
        <dbReference type="EMBL" id="KAL1202199.1"/>
    </source>
</evidence>
<dbReference type="AlphaFoldDB" id="A0ABD1ADY0"/>
<keyword evidence="3" id="KW-1185">Reference proteome</keyword>
<evidence type="ECO:0000313" key="3">
    <source>
        <dbReference type="Proteomes" id="UP001558713"/>
    </source>
</evidence>
<gene>
    <name evidence="2" type="ORF">V5N11_018154</name>
</gene>
<dbReference type="InterPro" id="IPR013885">
    <property type="entry name" value="DUF1764_euk"/>
</dbReference>
<reference evidence="2 3" key="1">
    <citation type="submission" date="2024-04" db="EMBL/GenBank/DDBJ databases">
        <title>Genome assembly C_amara_ONT_v2.</title>
        <authorList>
            <person name="Yant L."/>
            <person name="Moore C."/>
            <person name="Slenker M."/>
        </authorList>
    </citation>
    <scope>NUCLEOTIDE SEQUENCE [LARGE SCALE GENOMIC DNA]</scope>
    <source>
        <tissue evidence="2">Leaf</tissue>
    </source>
</reference>
<dbReference type="Proteomes" id="UP001558713">
    <property type="component" value="Unassembled WGS sequence"/>
</dbReference>
<comment type="caution">
    <text evidence="2">The sequence shown here is derived from an EMBL/GenBank/DDBJ whole genome shotgun (WGS) entry which is preliminary data.</text>
</comment>
<dbReference type="Pfam" id="PF08576">
    <property type="entry name" value="DUF1764"/>
    <property type="match status" value="1"/>
</dbReference>